<feature type="region of interest" description="Disordered" evidence="1">
    <location>
        <begin position="682"/>
        <end position="741"/>
    </location>
</feature>
<feature type="compositionally biased region" description="Polar residues" evidence="1">
    <location>
        <begin position="55"/>
        <end position="64"/>
    </location>
</feature>
<dbReference type="InterPro" id="IPR028004">
    <property type="entry name" value="DUF4643"/>
</dbReference>
<feature type="compositionally biased region" description="Basic and acidic residues" evidence="1">
    <location>
        <begin position="985"/>
        <end position="998"/>
    </location>
</feature>
<reference evidence="2" key="3">
    <citation type="submission" date="2025-09" db="UniProtKB">
        <authorList>
            <consortium name="Ensembl"/>
        </authorList>
    </citation>
    <scope>IDENTIFICATION</scope>
    <source>
        <strain evidence="2">Hd-rR</strain>
    </source>
</reference>
<dbReference type="Bgee" id="ENSORLG00000025446">
    <property type="expression patterns" value="Expressed in muscle tissue and 7 other cell types or tissues"/>
</dbReference>
<dbReference type="GeneTree" id="ENSGT00940000167812"/>
<feature type="region of interest" description="Disordered" evidence="1">
    <location>
        <begin position="985"/>
        <end position="1021"/>
    </location>
</feature>
<reference evidence="2 3" key="1">
    <citation type="journal article" date="2007" name="Nature">
        <title>The medaka draft genome and insights into vertebrate genome evolution.</title>
        <authorList>
            <person name="Kasahara M."/>
            <person name="Naruse K."/>
            <person name="Sasaki S."/>
            <person name="Nakatani Y."/>
            <person name="Qu W."/>
            <person name="Ahsan B."/>
            <person name="Yamada T."/>
            <person name="Nagayasu Y."/>
            <person name="Doi K."/>
            <person name="Kasai Y."/>
            <person name="Jindo T."/>
            <person name="Kobayashi D."/>
            <person name="Shimada A."/>
            <person name="Toyoda A."/>
            <person name="Kuroki Y."/>
            <person name="Fujiyama A."/>
            <person name="Sasaki T."/>
            <person name="Shimizu A."/>
            <person name="Asakawa S."/>
            <person name="Shimizu N."/>
            <person name="Hashimoto S."/>
            <person name="Yang J."/>
            <person name="Lee Y."/>
            <person name="Matsushima K."/>
            <person name="Sugano S."/>
            <person name="Sakaizumi M."/>
            <person name="Narita T."/>
            <person name="Ohishi K."/>
            <person name="Haga S."/>
            <person name="Ohta F."/>
            <person name="Nomoto H."/>
            <person name="Nogata K."/>
            <person name="Morishita T."/>
            <person name="Endo T."/>
            <person name="Shin-I T."/>
            <person name="Takeda H."/>
            <person name="Morishita S."/>
            <person name="Kohara Y."/>
        </authorList>
    </citation>
    <scope>NUCLEOTIDE SEQUENCE [LARGE SCALE GENOMIC DNA]</scope>
    <source>
        <strain evidence="2 3">Hd-rR</strain>
    </source>
</reference>
<feature type="compositionally biased region" description="Polar residues" evidence="1">
    <location>
        <begin position="1106"/>
        <end position="1119"/>
    </location>
</feature>
<feature type="compositionally biased region" description="Basic and acidic residues" evidence="1">
    <location>
        <begin position="1143"/>
        <end position="1163"/>
    </location>
</feature>
<dbReference type="Ensembl" id="ENSORLT00000028126.1">
    <property type="protein sequence ID" value="ENSORLP00000031056.1"/>
    <property type="gene ID" value="ENSORLG00000025446.1"/>
</dbReference>
<feature type="region of interest" description="Disordered" evidence="1">
    <location>
        <begin position="600"/>
        <end position="634"/>
    </location>
</feature>
<organism evidence="2 3">
    <name type="scientific">Oryzias latipes</name>
    <name type="common">Japanese rice fish</name>
    <name type="synonym">Japanese killifish</name>
    <dbReference type="NCBI Taxonomy" id="8090"/>
    <lineage>
        <taxon>Eukaryota</taxon>
        <taxon>Metazoa</taxon>
        <taxon>Chordata</taxon>
        <taxon>Craniata</taxon>
        <taxon>Vertebrata</taxon>
        <taxon>Euteleostomi</taxon>
        <taxon>Actinopterygii</taxon>
        <taxon>Neopterygii</taxon>
        <taxon>Teleostei</taxon>
        <taxon>Neoteleostei</taxon>
        <taxon>Acanthomorphata</taxon>
        <taxon>Ovalentaria</taxon>
        <taxon>Atherinomorphae</taxon>
        <taxon>Beloniformes</taxon>
        <taxon>Adrianichthyidae</taxon>
        <taxon>Oryziinae</taxon>
        <taxon>Oryzias</taxon>
    </lineage>
</organism>
<dbReference type="Proteomes" id="UP000001038">
    <property type="component" value="Chromosome 6"/>
</dbReference>
<evidence type="ECO:0000313" key="2">
    <source>
        <dbReference type="Ensembl" id="ENSORLP00000031056.1"/>
    </source>
</evidence>
<reference evidence="2" key="2">
    <citation type="submission" date="2025-08" db="UniProtKB">
        <authorList>
            <consortium name="Ensembl"/>
        </authorList>
    </citation>
    <scope>IDENTIFICATION</scope>
    <source>
        <strain evidence="2">Hd-rR</strain>
    </source>
</reference>
<proteinExistence type="predicted"/>
<sequence length="1349" mass="146631">MAVAYGTIGRPGLLSQQYGPPLLPKPGKDNARLQKLLKRTAKKKASAQASQSTAPFRSSLSPVNEASPDLERSDHFTPPRTPETSPSLFGIQQPPRFTVRPLYQHVPSPYPQRAAFGRAAKMSPPTVALPSYSSSQHAATILSHSTSAHHSEVPTLMEHGSQPVVAKISQLYSIMPDVILPTPGPSSYIPSEGHAVIRPLTVLTTIVKSRSPRPTFKATEPSKSPKPMFEVPQIRMYTASTSYYETTRTPPVYDSAGLTAIGSTVSQSKTSTEIKQKITEASEVRGGGTPTAQTPSLKTDPQRHTTLTGKMGSSPFLGVDTFKNDAAESKIATSGLKTNGSTLIPIFQRRSPVPEIQRATPTFDVQRATPTFDVQRATPTSDVHRATPTSVVQRATPTSVVQRATPTSYVQRAIPTSDVQRATPTSDVQKATPTFDIQKATPTSDVQKATATYVVQRATPTSVVQIATPTSDVQKATPTFDIQKATPTSVVQRATPTSVVQRATPTSYVQRAIPTSDVQRATPTSDVQKATPTFDIQKATPTSDVQKATATYVVQRATPTSVVQKATPTSDVQKATPTFDIQKATPTSVVQRAIPTSDVQRATPTSVVQRATPTSDVQRATPTSVVQRATPTSDVQKATPTFDIQKATPTSDVQKATATSVVQRATPTSVVQRAIPTSDVQRATPTSVVQRATPTSVVQRATPTSDVQRATPTSVVQRATPTSDVQRATPTSDVQRATPTSDIKHPSFEAERVKTSTYEFQTSRNLVGRPRTPAYYVTRPTTPIFEVSRPNPLLFAVSPITVESERPKTDETLSEVSSLSTHLSGKSAELHKRLANGDISSVEKPDVKTVQQSITEPKPCHDLTKGRISTPADGVQKAETPSPGPLIREAAVFQRPKTPTYEASRLMTISPGYKRPKTPTYGISAPNVSGTAIQKLPAPLSQKQKSAYRGLTPAEYAAYGGIKTYSPAFGISSFEMATTDEVKAEKEIPGESSQEPKLKQQTTISQAADSCETTLPEGTETVSVDSVAKQDVALVQTVEKYPTPTCNTSESHGEGFLTQHTKTNGAETKPEESSQDPLKAVKRLLGKNKEFTADAEVKTGSKANIYAQQEQEAQTSVTTIKPEGPKPSLKALDQKTTTIESDGGDKQREETPEKVSEEKKETENLLPSEPPVKVMQKLKSAKSKGSGWSRLKKHMVVEQEEPKFPEKGSQKEVTEQDQDQERIVEDTHKNEPRLQDENQPKEMATKMWDAVLFQMFSSKENIMHQIELNQSEEDKNEEENNELKEIPSFAYRLPVLLFSPKFDAKKLKEAASRPVTKISTVFEMGLIGRKSKDEEPKDFNRTARGFTST</sequence>
<evidence type="ECO:0000256" key="1">
    <source>
        <dbReference type="SAM" id="MobiDB-lite"/>
    </source>
</evidence>
<feature type="region of interest" description="Disordered" evidence="1">
    <location>
        <begin position="1329"/>
        <end position="1349"/>
    </location>
</feature>
<dbReference type="PANTHER" id="PTHR38004">
    <property type="entry name" value="PROLINE-RICH PROTEIN 33"/>
    <property type="match status" value="1"/>
</dbReference>
<keyword evidence="3" id="KW-1185">Reference proteome</keyword>
<feature type="region of interest" description="Disordered" evidence="1">
    <location>
        <begin position="1"/>
        <end position="93"/>
    </location>
</feature>
<dbReference type="STRING" id="8090.ENSORLP00000031056"/>
<evidence type="ECO:0008006" key="4">
    <source>
        <dbReference type="Google" id="ProtNLM"/>
    </source>
</evidence>
<name>A0A3B3HGK5_ORYLA</name>
<dbReference type="InParanoid" id="A0A3B3HGK5"/>
<dbReference type="PANTHER" id="PTHR38004:SF1">
    <property type="entry name" value="PROLINE-RICH PROTEIN 33"/>
    <property type="match status" value="1"/>
</dbReference>
<dbReference type="Pfam" id="PF15485">
    <property type="entry name" value="DUF4643"/>
    <property type="match status" value="1"/>
</dbReference>
<evidence type="ECO:0000313" key="3">
    <source>
        <dbReference type="Proteomes" id="UP000001038"/>
    </source>
</evidence>
<feature type="compositionally biased region" description="Basic and acidic residues" evidence="1">
    <location>
        <begin position="1330"/>
        <end position="1341"/>
    </location>
</feature>
<feature type="compositionally biased region" description="Polar residues" evidence="1">
    <location>
        <begin position="999"/>
        <end position="1013"/>
    </location>
</feature>
<feature type="compositionally biased region" description="Basic residues" evidence="1">
    <location>
        <begin position="35"/>
        <end position="45"/>
    </location>
</feature>
<feature type="region of interest" description="Disordered" evidence="1">
    <location>
        <begin position="845"/>
        <end position="883"/>
    </location>
</feature>
<feature type="region of interest" description="Disordered" evidence="1">
    <location>
        <begin position="283"/>
        <end position="312"/>
    </location>
</feature>
<protein>
    <recommendedName>
        <fullName evidence="4">Proline rich 33</fullName>
    </recommendedName>
</protein>
<accession>A0A3B3HGK5</accession>
<gene>
    <name evidence="2" type="primary">prr33</name>
</gene>
<feature type="compositionally biased region" description="Polar residues" evidence="1">
    <location>
        <begin position="290"/>
        <end position="308"/>
    </location>
</feature>
<feature type="region of interest" description="Disordered" evidence="1">
    <location>
        <begin position="1098"/>
        <end position="1241"/>
    </location>
</feature>
<feature type="compositionally biased region" description="Basic and acidic residues" evidence="1">
    <location>
        <begin position="1195"/>
        <end position="1241"/>
    </location>
</feature>